<reference evidence="12" key="1">
    <citation type="submission" date="2016-10" db="EMBL/GenBank/DDBJ databases">
        <title>Frankia sp. NRRL B-16386 Genome sequencing.</title>
        <authorList>
            <person name="Ghodhbane-Gtari F."/>
            <person name="Swanson E."/>
            <person name="Gueddou A."/>
            <person name="Hezbri K."/>
            <person name="Ktari K."/>
            <person name="Nouioui I."/>
            <person name="Morris K."/>
            <person name="Simpson S."/>
            <person name="Abebe-Akele F."/>
            <person name="Thomas K."/>
            <person name="Gtari M."/>
            <person name="Tisa L.S."/>
        </authorList>
    </citation>
    <scope>NUCLEOTIDE SEQUENCE [LARGE SCALE GENOMIC DNA]</scope>
    <source>
        <strain evidence="12">NRRL B-16386</strain>
    </source>
</reference>
<dbReference type="InterPro" id="IPR003703">
    <property type="entry name" value="Acyl_CoA_thio"/>
</dbReference>
<dbReference type="PANTHER" id="PTHR11066">
    <property type="entry name" value="ACYL-COA THIOESTERASE"/>
    <property type="match status" value="1"/>
</dbReference>
<organism evidence="11 12">
    <name type="scientific">Pseudofrankia asymbiotica</name>
    <dbReference type="NCBI Taxonomy" id="1834516"/>
    <lineage>
        <taxon>Bacteria</taxon>
        <taxon>Bacillati</taxon>
        <taxon>Actinomycetota</taxon>
        <taxon>Actinomycetes</taxon>
        <taxon>Frankiales</taxon>
        <taxon>Frankiaceae</taxon>
        <taxon>Pseudofrankia</taxon>
    </lineage>
</organism>
<dbReference type="Pfam" id="PF13622">
    <property type="entry name" value="4HBT_3"/>
    <property type="match status" value="1"/>
</dbReference>
<comment type="similarity">
    <text evidence="1">Belongs to the C/M/P thioester hydrolase family.</text>
</comment>
<dbReference type="CDD" id="cd03444">
    <property type="entry name" value="Thioesterase_II_repeat1"/>
    <property type="match status" value="1"/>
</dbReference>
<evidence type="ECO:0000256" key="5">
    <source>
        <dbReference type="ARBA" id="ARBA00050943"/>
    </source>
</evidence>
<protein>
    <recommendedName>
        <fullName evidence="6">Acyl-CoA thioesterase 2</fullName>
    </recommendedName>
    <alternativeName>
        <fullName evidence="7">Thioesterase II</fullName>
    </alternativeName>
</protein>
<comment type="caution">
    <text evidence="11">The sequence shown here is derived from an EMBL/GenBank/DDBJ whole genome shotgun (WGS) entry which is preliminary data.</text>
</comment>
<comment type="subunit">
    <text evidence="2">Homotetramer.</text>
</comment>
<dbReference type="InterPro" id="IPR049449">
    <property type="entry name" value="TesB_ACOT8-like_N"/>
</dbReference>
<dbReference type="InterPro" id="IPR025652">
    <property type="entry name" value="TesB_C"/>
</dbReference>
<evidence type="ECO:0000256" key="2">
    <source>
        <dbReference type="ARBA" id="ARBA00011881"/>
    </source>
</evidence>
<dbReference type="PANTHER" id="PTHR11066:SF34">
    <property type="entry name" value="ACYL-COENZYME A THIOESTERASE 8"/>
    <property type="match status" value="1"/>
</dbReference>
<dbReference type="FunFam" id="2.40.160.210:FF:000001">
    <property type="entry name" value="Acyl-CoA thioesterase II"/>
    <property type="match status" value="1"/>
</dbReference>
<evidence type="ECO:0000313" key="12">
    <source>
        <dbReference type="Proteomes" id="UP000188929"/>
    </source>
</evidence>
<feature type="region of interest" description="Disordered" evidence="8">
    <location>
        <begin position="116"/>
        <end position="162"/>
    </location>
</feature>
<feature type="region of interest" description="Disordered" evidence="8">
    <location>
        <begin position="182"/>
        <end position="206"/>
    </location>
</feature>
<dbReference type="EMBL" id="MOMC01000067">
    <property type="protein sequence ID" value="ONH24819.1"/>
    <property type="molecule type" value="Genomic_DNA"/>
</dbReference>
<dbReference type="AlphaFoldDB" id="A0A1V2I5E2"/>
<dbReference type="Gene3D" id="2.40.160.210">
    <property type="entry name" value="Acyl-CoA thioesterase, double hotdog domain"/>
    <property type="match status" value="1"/>
</dbReference>
<dbReference type="GO" id="GO:0009062">
    <property type="term" value="P:fatty acid catabolic process"/>
    <property type="evidence" value="ECO:0007669"/>
    <property type="project" value="TreeGrafter"/>
</dbReference>
<dbReference type="RefSeq" id="WP_076820640.1">
    <property type="nucleotide sequence ID" value="NZ_MOMC01000067.1"/>
</dbReference>
<gene>
    <name evidence="11" type="ORF">BL253_29310</name>
</gene>
<evidence type="ECO:0000256" key="1">
    <source>
        <dbReference type="ARBA" id="ARBA00006538"/>
    </source>
</evidence>
<evidence type="ECO:0000313" key="11">
    <source>
        <dbReference type="EMBL" id="ONH24819.1"/>
    </source>
</evidence>
<evidence type="ECO:0000256" key="6">
    <source>
        <dbReference type="ARBA" id="ARBA00071120"/>
    </source>
</evidence>
<evidence type="ECO:0000256" key="7">
    <source>
        <dbReference type="ARBA" id="ARBA00079653"/>
    </source>
</evidence>
<dbReference type="STRING" id="1834516.BL253_29310"/>
<proteinExistence type="inferred from homology"/>
<evidence type="ECO:0000259" key="10">
    <source>
        <dbReference type="Pfam" id="PF13622"/>
    </source>
</evidence>
<accession>A0A1V2I5E2</accession>
<evidence type="ECO:0000256" key="8">
    <source>
        <dbReference type="SAM" id="MobiDB-lite"/>
    </source>
</evidence>
<dbReference type="InterPro" id="IPR029069">
    <property type="entry name" value="HotDog_dom_sf"/>
</dbReference>
<dbReference type="GO" id="GO:0006637">
    <property type="term" value="P:acyl-CoA metabolic process"/>
    <property type="evidence" value="ECO:0007669"/>
    <property type="project" value="InterPro"/>
</dbReference>
<feature type="domain" description="Acyl-CoA thioesterase 2 C-terminal" evidence="9">
    <location>
        <begin position="209"/>
        <end position="309"/>
    </location>
</feature>
<keyword evidence="4" id="KW-0443">Lipid metabolism</keyword>
<keyword evidence="3" id="KW-0378">Hydrolase</keyword>
<dbReference type="CDD" id="cd03445">
    <property type="entry name" value="Thioesterase_II_repeat2"/>
    <property type="match status" value="1"/>
</dbReference>
<evidence type="ECO:0000256" key="3">
    <source>
        <dbReference type="ARBA" id="ARBA00022801"/>
    </source>
</evidence>
<dbReference type="GO" id="GO:0047617">
    <property type="term" value="F:fatty acyl-CoA hydrolase activity"/>
    <property type="evidence" value="ECO:0007669"/>
    <property type="project" value="UniProtKB-EC"/>
</dbReference>
<feature type="domain" description="Acyl-CoA thioesterase-like N-terminal HotDog" evidence="10">
    <location>
        <begin position="37"/>
        <end position="113"/>
    </location>
</feature>
<sequence>MGTAVTGGAGSFLDLLTLEQPEPDLFRGLSHEGAPLRAFGGHVAAHALVAATSTVDPDRPVHSLHSYFIRGGDPTLPIDYHVERIRDGRSFTTRRITAVQHDEAIFVLSASFHRHEDSPVDHQRRAPRVPPPPDGLPLFDGRPPRDPEQAGANAPRGGTEEWANERRNAWARRGFEVRVVSPADQPAATSEAGEQPGGPVDGSQPAPARMRAWLRVTEKLPDDQHTQACALVYMSDLTLSHSIRGAEGGAGQGMQLTSLDHAVWFHRPFRADEWLLFDQESPTASGARGLAVGEFFDAAGTLVATVVQEALVRPARRHAG</sequence>
<evidence type="ECO:0000256" key="4">
    <source>
        <dbReference type="ARBA" id="ARBA00023098"/>
    </source>
</evidence>
<evidence type="ECO:0000259" key="9">
    <source>
        <dbReference type="Pfam" id="PF02551"/>
    </source>
</evidence>
<keyword evidence="12" id="KW-1185">Reference proteome</keyword>
<dbReference type="Pfam" id="PF02551">
    <property type="entry name" value="Acyl_CoA_thio"/>
    <property type="match status" value="1"/>
</dbReference>
<dbReference type="SUPFAM" id="SSF54637">
    <property type="entry name" value="Thioesterase/thiol ester dehydrase-isomerase"/>
    <property type="match status" value="2"/>
</dbReference>
<dbReference type="Proteomes" id="UP000188929">
    <property type="component" value="Unassembled WGS sequence"/>
</dbReference>
<dbReference type="InterPro" id="IPR042171">
    <property type="entry name" value="Acyl-CoA_hotdog"/>
</dbReference>
<comment type="catalytic activity">
    <reaction evidence="5">
        <text>a fatty acyl-CoA + H2O = a fatty acid + CoA + H(+)</text>
        <dbReference type="Rhea" id="RHEA:16781"/>
        <dbReference type="ChEBI" id="CHEBI:15377"/>
        <dbReference type="ChEBI" id="CHEBI:15378"/>
        <dbReference type="ChEBI" id="CHEBI:28868"/>
        <dbReference type="ChEBI" id="CHEBI:57287"/>
        <dbReference type="ChEBI" id="CHEBI:77636"/>
        <dbReference type="EC" id="3.1.2.20"/>
    </reaction>
    <physiologicalReaction direction="left-to-right" evidence="5">
        <dbReference type="Rhea" id="RHEA:16782"/>
    </physiologicalReaction>
</comment>
<name>A0A1V2I5E2_9ACTN</name>